<comment type="caution">
    <text evidence="1">The sequence shown here is derived from an EMBL/GenBank/DDBJ whole genome shotgun (WGS) entry which is preliminary data.</text>
</comment>
<name>A0A9W4WYG1_9GLOM</name>
<proteinExistence type="predicted"/>
<dbReference type="Proteomes" id="UP001153678">
    <property type="component" value="Unassembled WGS sequence"/>
</dbReference>
<dbReference type="EMBL" id="CAMKVN010012882">
    <property type="protein sequence ID" value="CAI2195699.1"/>
    <property type="molecule type" value="Genomic_DNA"/>
</dbReference>
<evidence type="ECO:0000313" key="1">
    <source>
        <dbReference type="EMBL" id="CAI2195699.1"/>
    </source>
</evidence>
<evidence type="ECO:0000313" key="2">
    <source>
        <dbReference type="Proteomes" id="UP001153678"/>
    </source>
</evidence>
<protein>
    <submittedName>
        <fullName evidence="1">1938_t:CDS:1</fullName>
    </submittedName>
</protein>
<accession>A0A9W4WYG1</accession>
<feature type="non-terminal residue" evidence="1">
    <location>
        <position position="1"/>
    </location>
</feature>
<keyword evidence="2" id="KW-1185">Reference proteome</keyword>
<gene>
    <name evidence="1" type="ORF">FWILDA_LOCUS17208</name>
</gene>
<dbReference type="AlphaFoldDB" id="A0A9W4WYG1"/>
<reference evidence="1" key="1">
    <citation type="submission" date="2022-08" db="EMBL/GenBank/DDBJ databases">
        <authorList>
            <person name="Kallberg Y."/>
            <person name="Tangrot J."/>
            <person name="Rosling A."/>
        </authorList>
    </citation>
    <scope>NUCLEOTIDE SEQUENCE</scope>
    <source>
        <strain evidence="1">Wild A</strain>
    </source>
</reference>
<sequence>MDTYPNDYLKINRIGERIYKTMVVSPDYQVNLENLEREEKILEDLTLPNGNKILQYVEITNVKEETSELTFLASFVEKFLKEEPLNSQKQHLIRLFKAMEYDFLHGRMVTRIIDNSTFGENYNRSGGFERDRDFALMDEHTSAENPQKSSIAENLREY</sequence>
<organism evidence="1 2">
    <name type="scientific">Funneliformis geosporum</name>
    <dbReference type="NCBI Taxonomy" id="1117311"/>
    <lineage>
        <taxon>Eukaryota</taxon>
        <taxon>Fungi</taxon>
        <taxon>Fungi incertae sedis</taxon>
        <taxon>Mucoromycota</taxon>
        <taxon>Glomeromycotina</taxon>
        <taxon>Glomeromycetes</taxon>
        <taxon>Glomerales</taxon>
        <taxon>Glomeraceae</taxon>
        <taxon>Funneliformis</taxon>
    </lineage>
</organism>